<organism evidence="11 12">
    <name type="scientific">Cudoniella acicularis</name>
    <dbReference type="NCBI Taxonomy" id="354080"/>
    <lineage>
        <taxon>Eukaryota</taxon>
        <taxon>Fungi</taxon>
        <taxon>Dikarya</taxon>
        <taxon>Ascomycota</taxon>
        <taxon>Pezizomycotina</taxon>
        <taxon>Leotiomycetes</taxon>
        <taxon>Helotiales</taxon>
        <taxon>Tricladiaceae</taxon>
        <taxon>Cudoniella</taxon>
    </lineage>
</organism>
<dbReference type="Pfam" id="PF01485">
    <property type="entry name" value="IBR"/>
    <property type="match status" value="1"/>
</dbReference>
<protein>
    <recommendedName>
        <fullName evidence="2">RBR-type E3 ubiquitin transferase</fullName>
        <ecNumber evidence="2">2.3.2.31</ecNumber>
    </recommendedName>
</protein>
<feature type="compositionally biased region" description="Basic and acidic residues" evidence="9">
    <location>
        <begin position="74"/>
        <end position="93"/>
    </location>
</feature>
<evidence type="ECO:0000256" key="4">
    <source>
        <dbReference type="ARBA" id="ARBA00022723"/>
    </source>
</evidence>
<keyword evidence="4" id="KW-0479">Metal-binding</keyword>
<dbReference type="GO" id="GO:0061630">
    <property type="term" value="F:ubiquitin protein ligase activity"/>
    <property type="evidence" value="ECO:0007669"/>
    <property type="project" value="UniProtKB-EC"/>
</dbReference>
<dbReference type="Gene3D" id="3.30.40.10">
    <property type="entry name" value="Zinc/RING finger domain, C3HC4 (zinc finger)"/>
    <property type="match status" value="1"/>
</dbReference>
<comment type="catalytic activity">
    <reaction evidence="1">
        <text>[E2 ubiquitin-conjugating enzyme]-S-ubiquitinyl-L-cysteine + [acceptor protein]-L-lysine = [E2 ubiquitin-conjugating enzyme]-L-cysteine + [acceptor protein]-N(6)-ubiquitinyl-L-lysine.</text>
        <dbReference type="EC" id="2.3.2.31"/>
    </reaction>
</comment>
<sequence length="431" mass="49900">MEFGNQYQGISDHQVALRLQAEENLRAEEETRNLARSQHLSRRWAQDDGNIVSIRDGFLRSIVDQEKINREAERRLKAVQDSRSTGESHRRQSEQIFQPISSPQELRTTGQRQIQLQQQSRQNNRLFQPAAAATMEWEPTSASDTRIRDERRMLMMIEAERRARIDRERERAGAVERERQRALREQNLQKWREQQESVRRLSQPKASFPVPQNRQNPYRPQNPQSPPIQPSNQKYSNQFSPTRQIHRKAPLAETVNCVACMEPGPKDKSILLDCKHEFCRVCLYSAFKSAFSSRTLFKCCGIQVPIINLSRNPSNPFLESYNTLVMELSTKNPVYCASVFCGKFIPSSNIQGRTATCPVATCRQRTCVACKKMRHKGVCADDKESIQVQEMGKKLGWKNCPKCSHLVERIEGCLHMTYPSVYKFQNNFAFF</sequence>
<evidence type="ECO:0000256" key="2">
    <source>
        <dbReference type="ARBA" id="ARBA00012251"/>
    </source>
</evidence>
<dbReference type="Proteomes" id="UP000566819">
    <property type="component" value="Unassembled WGS sequence"/>
</dbReference>
<evidence type="ECO:0000313" key="11">
    <source>
        <dbReference type="EMBL" id="KAF4628533.1"/>
    </source>
</evidence>
<name>A0A8H4RGI9_9HELO</name>
<dbReference type="CDD" id="cd20335">
    <property type="entry name" value="BRcat_RBR"/>
    <property type="match status" value="1"/>
</dbReference>
<evidence type="ECO:0000259" key="10">
    <source>
        <dbReference type="PROSITE" id="PS51873"/>
    </source>
</evidence>
<keyword evidence="3" id="KW-0808">Transferase</keyword>
<dbReference type="GO" id="GO:0008270">
    <property type="term" value="F:zinc ion binding"/>
    <property type="evidence" value="ECO:0007669"/>
    <property type="project" value="UniProtKB-KW"/>
</dbReference>
<feature type="compositionally biased region" description="Polar residues" evidence="9">
    <location>
        <begin position="94"/>
        <end position="110"/>
    </location>
</feature>
<keyword evidence="12" id="KW-1185">Reference proteome</keyword>
<evidence type="ECO:0000313" key="12">
    <source>
        <dbReference type="Proteomes" id="UP000566819"/>
    </source>
</evidence>
<evidence type="ECO:0000256" key="9">
    <source>
        <dbReference type="SAM" id="MobiDB-lite"/>
    </source>
</evidence>
<evidence type="ECO:0000256" key="7">
    <source>
        <dbReference type="ARBA" id="ARBA00022786"/>
    </source>
</evidence>
<keyword evidence="5" id="KW-0677">Repeat</keyword>
<feature type="compositionally biased region" description="Polar residues" evidence="9">
    <location>
        <begin position="210"/>
        <end position="219"/>
    </location>
</feature>
<dbReference type="PROSITE" id="PS51873">
    <property type="entry name" value="TRIAD"/>
    <property type="match status" value="1"/>
</dbReference>
<evidence type="ECO:0000256" key="6">
    <source>
        <dbReference type="ARBA" id="ARBA00022771"/>
    </source>
</evidence>
<dbReference type="GO" id="GO:0016567">
    <property type="term" value="P:protein ubiquitination"/>
    <property type="evidence" value="ECO:0007669"/>
    <property type="project" value="InterPro"/>
</dbReference>
<accession>A0A8H4RGI9</accession>
<dbReference type="SUPFAM" id="SSF57850">
    <property type="entry name" value="RING/U-box"/>
    <property type="match status" value="2"/>
</dbReference>
<feature type="region of interest" description="Disordered" evidence="9">
    <location>
        <begin position="74"/>
        <end position="111"/>
    </location>
</feature>
<dbReference type="InterPro" id="IPR017907">
    <property type="entry name" value="Znf_RING_CS"/>
</dbReference>
<dbReference type="PANTHER" id="PTHR11685">
    <property type="entry name" value="RBR FAMILY RING FINGER AND IBR DOMAIN-CONTAINING"/>
    <property type="match status" value="1"/>
</dbReference>
<keyword evidence="7" id="KW-0833">Ubl conjugation pathway</keyword>
<dbReference type="InterPro" id="IPR031127">
    <property type="entry name" value="E3_UB_ligase_RBR"/>
</dbReference>
<feature type="domain" description="RING-type" evidence="10">
    <location>
        <begin position="253"/>
        <end position="431"/>
    </location>
</feature>
<dbReference type="AlphaFoldDB" id="A0A8H4RGI9"/>
<dbReference type="EMBL" id="JAAMPI010000800">
    <property type="protein sequence ID" value="KAF4628533.1"/>
    <property type="molecule type" value="Genomic_DNA"/>
</dbReference>
<evidence type="ECO:0000256" key="8">
    <source>
        <dbReference type="ARBA" id="ARBA00022833"/>
    </source>
</evidence>
<gene>
    <name evidence="11" type="ORF">G7Y89_g9623</name>
</gene>
<feature type="region of interest" description="Disordered" evidence="9">
    <location>
        <begin position="194"/>
        <end position="240"/>
    </location>
</feature>
<reference evidence="11 12" key="1">
    <citation type="submission" date="2020-03" db="EMBL/GenBank/DDBJ databases">
        <title>Draft Genome Sequence of Cudoniella acicularis.</title>
        <authorList>
            <person name="Buettner E."/>
            <person name="Kellner H."/>
        </authorList>
    </citation>
    <scope>NUCLEOTIDE SEQUENCE [LARGE SCALE GENOMIC DNA]</scope>
    <source>
        <strain evidence="11 12">DSM 108380</strain>
    </source>
</reference>
<dbReference type="PROSITE" id="PS00518">
    <property type="entry name" value="ZF_RING_1"/>
    <property type="match status" value="1"/>
</dbReference>
<keyword evidence="6" id="KW-0863">Zinc-finger</keyword>
<dbReference type="OrthoDB" id="10009520at2759"/>
<keyword evidence="8" id="KW-0862">Zinc</keyword>
<dbReference type="InterPro" id="IPR044066">
    <property type="entry name" value="TRIAD_supradom"/>
</dbReference>
<proteinExistence type="predicted"/>
<dbReference type="EC" id="2.3.2.31" evidence="2"/>
<dbReference type="InterPro" id="IPR002867">
    <property type="entry name" value="IBR_dom"/>
</dbReference>
<dbReference type="InterPro" id="IPR013083">
    <property type="entry name" value="Znf_RING/FYVE/PHD"/>
</dbReference>
<evidence type="ECO:0000256" key="5">
    <source>
        <dbReference type="ARBA" id="ARBA00022737"/>
    </source>
</evidence>
<comment type="caution">
    <text evidence="11">The sequence shown here is derived from an EMBL/GenBank/DDBJ whole genome shotgun (WGS) entry which is preliminary data.</text>
</comment>
<evidence type="ECO:0000256" key="3">
    <source>
        <dbReference type="ARBA" id="ARBA00022679"/>
    </source>
</evidence>
<evidence type="ECO:0000256" key="1">
    <source>
        <dbReference type="ARBA" id="ARBA00001798"/>
    </source>
</evidence>